<proteinExistence type="predicted"/>
<dbReference type="Pfam" id="PF00724">
    <property type="entry name" value="Oxidored_FMN"/>
    <property type="match status" value="1"/>
</dbReference>
<comment type="caution">
    <text evidence="2">The sequence shown here is derived from an EMBL/GenBank/DDBJ whole genome shotgun (WGS) entry which is preliminary data.</text>
</comment>
<organism evidence="2 3">
    <name type="scientific">Leucocoprinus leucothites</name>
    <dbReference type="NCBI Taxonomy" id="201217"/>
    <lineage>
        <taxon>Eukaryota</taxon>
        <taxon>Fungi</taxon>
        <taxon>Dikarya</taxon>
        <taxon>Basidiomycota</taxon>
        <taxon>Agaricomycotina</taxon>
        <taxon>Agaricomycetes</taxon>
        <taxon>Agaricomycetidae</taxon>
        <taxon>Agaricales</taxon>
        <taxon>Agaricineae</taxon>
        <taxon>Agaricaceae</taxon>
        <taxon>Leucocoprinus</taxon>
    </lineage>
</organism>
<dbReference type="OrthoDB" id="276546at2759"/>
<dbReference type="CDD" id="cd02933">
    <property type="entry name" value="OYE_like_FMN"/>
    <property type="match status" value="1"/>
</dbReference>
<sequence>MASDSIPKLFQPFKLGNITLSHRVVMAPLTRYKATRLSHIPINPMLKTHYEQRSRIPGTLIIAEATYIAAKAGGDPSIPGIWSQEQIAAWREVTDAVHANGSYIFLQLWALGRVAEVEYLHEEDPAFDFVAPSPIPLKANKGTPPRELTRAEIQEYIELWAQAARNAVLEAGFDGVEIHGAFGYLLDQFTKEVSNGRTDEYGGNIENRSRHALEVVKVVVDAIGAERTGIRVSPWSISNDMRIENPVPQFTHLVKALKEQFPTLGYLHIVEPTSSRPDCSPNANDFIREIWKPNVLISAAMYTRDTAIRRAEERDNEVIAFGKAFIANPDLPMRLKLDLPLNVPDSKTYYTRGDQPDAEAGYNDYPFYTELVDKQHSSIASI</sequence>
<name>A0A8H5D4P7_9AGAR</name>
<dbReference type="Proteomes" id="UP000559027">
    <property type="component" value="Unassembled WGS sequence"/>
</dbReference>
<dbReference type="InterPro" id="IPR001155">
    <property type="entry name" value="OxRdtase_FMN_N"/>
</dbReference>
<dbReference type="GO" id="GO:0010181">
    <property type="term" value="F:FMN binding"/>
    <property type="evidence" value="ECO:0007669"/>
    <property type="project" value="InterPro"/>
</dbReference>
<dbReference type="Gene3D" id="3.20.20.70">
    <property type="entry name" value="Aldolase class I"/>
    <property type="match status" value="1"/>
</dbReference>
<accession>A0A8H5D4P7</accession>
<evidence type="ECO:0000259" key="1">
    <source>
        <dbReference type="Pfam" id="PF00724"/>
    </source>
</evidence>
<dbReference type="InterPro" id="IPR045247">
    <property type="entry name" value="Oye-like"/>
</dbReference>
<feature type="domain" description="NADH:flavin oxidoreductase/NADH oxidase N-terminal" evidence="1">
    <location>
        <begin position="8"/>
        <end position="342"/>
    </location>
</feature>
<protein>
    <recommendedName>
        <fullName evidence="1">NADH:flavin oxidoreductase/NADH oxidase N-terminal domain-containing protein</fullName>
    </recommendedName>
</protein>
<dbReference type="PANTHER" id="PTHR22893">
    <property type="entry name" value="NADH OXIDOREDUCTASE-RELATED"/>
    <property type="match status" value="1"/>
</dbReference>
<gene>
    <name evidence="2" type="ORF">D9756_007780</name>
</gene>
<dbReference type="SUPFAM" id="SSF51395">
    <property type="entry name" value="FMN-linked oxidoreductases"/>
    <property type="match status" value="1"/>
</dbReference>
<dbReference type="AlphaFoldDB" id="A0A8H5D4P7"/>
<evidence type="ECO:0000313" key="3">
    <source>
        <dbReference type="Proteomes" id="UP000559027"/>
    </source>
</evidence>
<dbReference type="GO" id="GO:0003959">
    <property type="term" value="F:NADPH dehydrogenase activity"/>
    <property type="evidence" value="ECO:0007669"/>
    <property type="project" value="TreeGrafter"/>
</dbReference>
<dbReference type="PANTHER" id="PTHR22893:SF91">
    <property type="entry name" value="NADPH DEHYDROGENASE 2-RELATED"/>
    <property type="match status" value="1"/>
</dbReference>
<keyword evidence="3" id="KW-1185">Reference proteome</keyword>
<dbReference type="EMBL" id="JAACJO010000010">
    <property type="protein sequence ID" value="KAF5353555.1"/>
    <property type="molecule type" value="Genomic_DNA"/>
</dbReference>
<evidence type="ECO:0000313" key="2">
    <source>
        <dbReference type="EMBL" id="KAF5353555.1"/>
    </source>
</evidence>
<reference evidence="2 3" key="1">
    <citation type="journal article" date="2020" name="ISME J.">
        <title>Uncovering the hidden diversity of litter-decomposition mechanisms in mushroom-forming fungi.</title>
        <authorList>
            <person name="Floudas D."/>
            <person name="Bentzer J."/>
            <person name="Ahren D."/>
            <person name="Johansson T."/>
            <person name="Persson P."/>
            <person name="Tunlid A."/>
        </authorList>
    </citation>
    <scope>NUCLEOTIDE SEQUENCE [LARGE SCALE GENOMIC DNA]</scope>
    <source>
        <strain evidence="2 3">CBS 146.42</strain>
    </source>
</reference>
<dbReference type="InterPro" id="IPR013785">
    <property type="entry name" value="Aldolase_TIM"/>
</dbReference>